<evidence type="ECO:0000313" key="4">
    <source>
        <dbReference type="EMBL" id="PXV68680.1"/>
    </source>
</evidence>
<dbReference type="GO" id="GO:0097163">
    <property type="term" value="F:sulfur carrier activity"/>
    <property type="evidence" value="ECO:0007669"/>
    <property type="project" value="UniProtKB-UniRule"/>
</dbReference>
<keyword evidence="2 3" id="KW-0501">Molybdenum cofactor biosynthesis</keyword>
<dbReference type="GO" id="GO:0005737">
    <property type="term" value="C:cytoplasm"/>
    <property type="evidence" value="ECO:0007669"/>
    <property type="project" value="UniProtKB-SubCell"/>
</dbReference>
<evidence type="ECO:0000313" key="14">
    <source>
        <dbReference type="Proteomes" id="UP000247389"/>
    </source>
</evidence>
<evidence type="ECO:0000313" key="15">
    <source>
        <dbReference type="Proteomes" id="UP000295472"/>
    </source>
</evidence>
<evidence type="ECO:0000313" key="11">
    <source>
        <dbReference type="Proteomes" id="UP000198612"/>
    </source>
</evidence>
<comment type="similarity">
    <text evidence="3">Belongs to the FdhD family.</text>
</comment>
<name>A0A1G6LHN6_9FIRM</name>
<evidence type="ECO:0000313" key="8">
    <source>
        <dbReference type="EMBL" id="SET01547.1"/>
    </source>
</evidence>
<dbReference type="EMBL" id="SOAA01000018">
    <property type="protein sequence ID" value="TDS29116.1"/>
    <property type="molecule type" value="Genomic_DNA"/>
</dbReference>
<dbReference type="AlphaFoldDB" id="A0A1G6LHN6"/>
<dbReference type="Gene3D" id="3.10.20.10">
    <property type="match status" value="1"/>
</dbReference>
<dbReference type="Proteomes" id="UP000295758">
    <property type="component" value="Unassembled WGS sequence"/>
</dbReference>
<organism evidence="5 17">
    <name type="scientific">Halanaerobium congolense</name>
    <dbReference type="NCBI Taxonomy" id="54121"/>
    <lineage>
        <taxon>Bacteria</taxon>
        <taxon>Bacillati</taxon>
        <taxon>Bacillota</taxon>
        <taxon>Clostridia</taxon>
        <taxon>Halanaerobiales</taxon>
        <taxon>Halanaerobiaceae</taxon>
        <taxon>Halanaerobium</taxon>
    </lineage>
</organism>
<dbReference type="Pfam" id="PF02634">
    <property type="entry name" value="FdhD-NarQ"/>
    <property type="match status" value="1"/>
</dbReference>
<evidence type="ECO:0000313" key="10">
    <source>
        <dbReference type="EMBL" id="TDX42416.1"/>
    </source>
</evidence>
<dbReference type="STRING" id="54121.SAMN04515653_13826"/>
<dbReference type="Gene3D" id="3.40.140.10">
    <property type="entry name" value="Cytidine Deaminase, domain 2"/>
    <property type="match status" value="1"/>
</dbReference>
<evidence type="ECO:0000313" key="5">
    <source>
        <dbReference type="EMBL" id="SDC42902.1"/>
    </source>
</evidence>
<dbReference type="Proteomes" id="UP000199519">
    <property type="component" value="Unassembled WGS sequence"/>
</dbReference>
<protein>
    <recommendedName>
        <fullName evidence="3">Sulfur carrier protein FdhD</fullName>
    </recommendedName>
</protein>
<dbReference type="EMBL" id="FNEH01000011">
    <property type="protein sequence ID" value="SDI66304.1"/>
    <property type="molecule type" value="Genomic_DNA"/>
</dbReference>
<dbReference type="PANTHER" id="PTHR30592:SF1">
    <property type="entry name" value="SULFUR CARRIER PROTEIN FDHD"/>
    <property type="match status" value="1"/>
</dbReference>
<dbReference type="SUPFAM" id="SSF53927">
    <property type="entry name" value="Cytidine deaminase-like"/>
    <property type="match status" value="1"/>
</dbReference>
<dbReference type="InterPro" id="IPR003786">
    <property type="entry name" value="FdhD"/>
</dbReference>
<dbReference type="GO" id="GO:0006777">
    <property type="term" value="P:Mo-molybdopterin cofactor biosynthetic process"/>
    <property type="evidence" value="ECO:0007669"/>
    <property type="project" value="UniProtKB-UniRule"/>
</dbReference>
<reference evidence="7 12" key="2">
    <citation type="submission" date="2016-10" db="EMBL/GenBank/DDBJ databases">
        <authorList>
            <person name="de Groot N.N."/>
        </authorList>
    </citation>
    <scope>NUCLEOTIDE SEQUENCE [LARGE SCALE GENOMIC DNA]</scope>
    <source>
        <strain evidence="7 12">WG7</strain>
    </source>
</reference>
<sequence length="261" mass="29704">MKKEILITEKIRKFKINEFIEAEDVVINENPLTLFINGYQFLTLMILKENLEELITGFLASEGLIEKRQDIKNIIFKNNKTVALIEIEEDFHPNDYKKRTLTSGCGGGKTFINLKDSAEAQEIKSSQQYPAEKFTVLMQKMQQNTNYFQKTGGTHTAALANAEKIIYQLEDIGRHNALDKIIGRALIENINLKDKIMLTSGRISSEMIIKVLKQGIPFLVSRSAPTNAAVKIARDRNITLIGFCRGQRFNIYSGEERIMLV</sequence>
<comment type="subcellular location">
    <subcellularLocation>
        <location evidence="3">Cytoplasm</location>
    </subcellularLocation>
</comment>
<dbReference type="GeneID" id="57013046"/>
<accession>A0A1G6LHN6</accession>
<proteinExistence type="inferred from homology"/>
<evidence type="ECO:0000313" key="16">
    <source>
        <dbReference type="Proteomes" id="UP000295758"/>
    </source>
</evidence>
<dbReference type="EMBL" id="FOHG01000017">
    <property type="protein sequence ID" value="SET01547.1"/>
    <property type="molecule type" value="Genomic_DNA"/>
</dbReference>
<keyword evidence="1 3" id="KW-0963">Cytoplasm</keyword>
<dbReference type="GO" id="GO:0016783">
    <property type="term" value="F:sulfurtransferase activity"/>
    <property type="evidence" value="ECO:0007669"/>
    <property type="project" value="InterPro"/>
</dbReference>
<gene>
    <name evidence="3" type="primary">fdhD</name>
    <name evidence="9" type="ORF">BY453_1181</name>
    <name evidence="10" type="ORF">C7954_1204</name>
    <name evidence="4" type="ORF">C8C78_10467</name>
    <name evidence="5" type="ORF">SAMN04488597_10666</name>
    <name evidence="6" type="ORF">SAMN04488598_11727</name>
    <name evidence="8" type="ORF">SAMN04515652_11726</name>
    <name evidence="7" type="ORF">SAMN04515654_11127</name>
</gene>
<evidence type="ECO:0000313" key="17">
    <source>
        <dbReference type="Proteomes" id="UP000324896"/>
    </source>
</evidence>
<dbReference type="Proteomes" id="UP000198612">
    <property type="component" value="Unassembled WGS sequence"/>
</dbReference>
<evidence type="ECO:0000313" key="9">
    <source>
        <dbReference type="EMBL" id="TDS29116.1"/>
    </source>
</evidence>
<keyword evidence="13" id="KW-1185">Reference proteome</keyword>
<dbReference type="OrthoDB" id="9782042at2"/>
<feature type="binding site" evidence="3">
    <location>
        <begin position="243"/>
        <end position="248"/>
    </location>
    <ligand>
        <name>Mo-bis(molybdopterin guanine dinucleotide)</name>
        <dbReference type="ChEBI" id="CHEBI:60539"/>
    </ligand>
</feature>
<evidence type="ECO:0000313" key="6">
    <source>
        <dbReference type="EMBL" id="SDF61797.1"/>
    </source>
</evidence>
<dbReference type="Proteomes" id="UP000198945">
    <property type="component" value="Unassembled WGS sequence"/>
</dbReference>
<dbReference type="Proteomes" id="UP000324896">
    <property type="component" value="Unassembled WGS sequence"/>
</dbReference>
<dbReference type="EMBL" id="FNBJ01000017">
    <property type="protein sequence ID" value="SDF61797.1"/>
    <property type="molecule type" value="Genomic_DNA"/>
</dbReference>
<dbReference type="EMBL" id="FMYT01000006">
    <property type="protein sequence ID" value="SDC42902.1"/>
    <property type="molecule type" value="Genomic_DNA"/>
</dbReference>
<reference evidence="10 15" key="4">
    <citation type="submission" date="2019-03" db="EMBL/GenBank/DDBJ databases">
        <title>Subsurface microbial communities from deep shales in Ohio and West Virginia, USA.</title>
        <authorList>
            <person name="Wrighton K."/>
        </authorList>
    </citation>
    <scope>NUCLEOTIDE SEQUENCE [LARGE SCALE GENOMIC DNA]</scope>
    <source>
        <strain evidence="10 15">DSMZ 11287</strain>
        <strain evidence="4 14">MSL28</strain>
    </source>
</reference>
<dbReference type="Proteomes" id="UP000247389">
    <property type="component" value="Unassembled WGS sequence"/>
</dbReference>
<evidence type="ECO:0000313" key="7">
    <source>
        <dbReference type="EMBL" id="SDI66304.1"/>
    </source>
</evidence>
<reference evidence="9 16" key="3">
    <citation type="submission" date="2019-03" db="EMBL/GenBank/DDBJ databases">
        <title>Deep subsurface shale carbon reservoir microbial communities from Ohio and West Virginia, USA.</title>
        <authorList>
            <person name="Wrighton K."/>
        </authorList>
    </citation>
    <scope>NUCLEOTIDE SEQUENCE [LARGE SCALE GENOMIC DNA]</scope>
    <source>
        <strain evidence="9 16">UTICA-S4D12</strain>
    </source>
</reference>
<dbReference type="PANTHER" id="PTHR30592">
    <property type="entry name" value="FORMATE DEHYDROGENASE"/>
    <property type="match status" value="1"/>
</dbReference>
<dbReference type="RefSeq" id="WP_073159955.1">
    <property type="nucleotide sequence ID" value="NZ_FMYT01000006.1"/>
</dbReference>
<dbReference type="Proteomes" id="UP000295472">
    <property type="component" value="Unassembled WGS sequence"/>
</dbReference>
<evidence type="ECO:0000256" key="1">
    <source>
        <dbReference type="ARBA" id="ARBA00022490"/>
    </source>
</evidence>
<dbReference type="InterPro" id="IPR016193">
    <property type="entry name" value="Cytidine_deaminase-like"/>
</dbReference>
<dbReference type="HAMAP" id="MF_00187">
    <property type="entry name" value="FdhD"/>
    <property type="match status" value="1"/>
</dbReference>
<evidence type="ECO:0000256" key="3">
    <source>
        <dbReference type="HAMAP-Rule" id="MF_00187"/>
    </source>
</evidence>
<reference evidence="11 13" key="1">
    <citation type="submission" date="2016-10" db="EMBL/GenBank/DDBJ databases">
        <authorList>
            <person name="Varghese N."/>
            <person name="Submissions S."/>
        </authorList>
    </citation>
    <scope>NUCLEOTIDE SEQUENCE [LARGE SCALE GENOMIC DNA]</scope>
    <source>
        <strain evidence="5 17">WG10</strain>
        <strain evidence="6 13">WG2</strain>
        <strain evidence="8 11">WG5</strain>
    </source>
</reference>
<dbReference type="PIRSF" id="PIRSF015626">
    <property type="entry name" value="FdhD"/>
    <property type="match status" value="1"/>
</dbReference>
<dbReference type="NCBIfam" id="TIGR00129">
    <property type="entry name" value="fdhD_narQ"/>
    <property type="match status" value="1"/>
</dbReference>
<evidence type="ECO:0000313" key="13">
    <source>
        <dbReference type="Proteomes" id="UP000199519"/>
    </source>
</evidence>
<feature type="active site" description="Cysteine persulfide intermediate" evidence="3">
    <location>
        <position position="105"/>
    </location>
</feature>
<dbReference type="EMBL" id="QICM01000004">
    <property type="protein sequence ID" value="PXV68680.1"/>
    <property type="molecule type" value="Genomic_DNA"/>
</dbReference>
<comment type="function">
    <text evidence="3">Required for formate dehydrogenase (FDH) activity. Acts as a sulfur carrier protein that transfers sulfur from IscS to the molybdenum cofactor prior to its insertion into FDH.</text>
</comment>
<dbReference type="EMBL" id="SOEF01000020">
    <property type="protein sequence ID" value="TDX42416.1"/>
    <property type="molecule type" value="Genomic_DNA"/>
</dbReference>
<evidence type="ECO:0000313" key="12">
    <source>
        <dbReference type="Proteomes" id="UP000198945"/>
    </source>
</evidence>
<evidence type="ECO:0000256" key="2">
    <source>
        <dbReference type="ARBA" id="ARBA00023150"/>
    </source>
</evidence>